<keyword evidence="2" id="KW-1185">Reference proteome</keyword>
<dbReference type="EMBL" id="JAKRVY010000001">
    <property type="protein sequence ID" value="MCL9812519.1"/>
    <property type="molecule type" value="Genomic_DNA"/>
</dbReference>
<dbReference type="AlphaFoldDB" id="A0AAE3K674"/>
<dbReference type="RefSeq" id="WP_250594285.1">
    <property type="nucleotide sequence ID" value="NZ_JAKRVY010000001.1"/>
</dbReference>
<name>A0AAE3K674_9EURY</name>
<proteinExistence type="predicted"/>
<accession>A0AAE3K674</accession>
<sequence>MTGTPTYGVPGYCAECEEYSEELVRTHAGERALCRSCYDESDATPIAYDDLRAYQCGCRRYEIAVIGSLEEQIDLCSGCVRAAKQAALIDLRAPTDPDEFTARTSRCYEDLES</sequence>
<evidence type="ECO:0000313" key="1">
    <source>
        <dbReference type="EMBL" id="MCL9812519.1"/>
    </source>
</evidence>
<gene>
    <name evidence="1" type="ORF">AArcSt11_02475</name>
</gene>
<reference evidence="1 2" key="1">
    <citation type="journal article" date="2022" name="Syst. Appl. Microbiol.">
        <title>Natronocalculus amylovorans gen. nov., sp. nov., and Natranaeroarchaeum aerophilus sp. nov., dominant culturable amylolytic natronoarchaea from hypersaline soda lakes in southwestern Siberia.</title>
        <authorList>
            <person name="Sorokin D.Y."/>
            <person name="Elcheninov A.G."/>
            <person name="Khizhniak T.V."/>
            <person name="Koenen M."/>
            <person name="Bale N.J."/>
            <person name="Damste J.S.S."/>
            <person name="Kublanov I.V."/>
        </authorList>
    </citation>
    <scope>NUCLEOTIDE SEQUENCE [LARGE SCALE GENOMIC DNA]</scope>
    <source>
        <strain evidence="1 2">AArc-St1-1</strain>
    </source>
</reference>
<evidence type="ECO:0000313" key="2">
    <source>
        <dbReference type="Proteomes" id="UP001202674"/>
    </source>
</evidence>
<comment type="caution">
    <text evidence="1">The sequence shown here is derived from an EMBL/GenBank/DDBJ whole genome shotgun (WGS) entry which is preliminary data.</text>
</comment>
<dbReference type="Proteomes" id="UP001202674">
    <property type="component" value="Unassembled WGS sequence"/>
</dbReference>
<organism evidence="1 2">
    <name type="scientific">Natranaeroarchaeum aerophilus</name>
    <dbReference type="NCBI Taxonomy" id="2917711"/>
    <lineage>
        <taxon>Archaea</taxon>
        <taxon>Methanobacteriati</taxon>
        <taxon>Methanobacteriota</taxon>
        <taxon>Stenosarchaea group</taxon>
        <taxon>Halobacteria</taxon>
        <taxon>Halobacteriales</taxon>
        <taxon>Natronoarchaeaceae</taxon>
        <taxon>Natranaeroarchaeum</taxon>
    </lineage>
</organism>
<protein>
    <submittedName>
        <fullName evidence="1">Uncharacterized protein</fullName>
    </submittedName>
</protein>